<gene>
    <name evidence="2" type="primary">fadR_1</name>
    <name evidence="2" type="ORF">NCTC10815_00038</name>
</gene>
<evidence type="ECO:0000313" key="3">
    <source>
        <dbReference type="Proteomes" id="UP000254879"/>
    </source>
</evidence>
<keyword evidence="1" id="KW-0238">DNA-binding</keyword>
<dbReference type="InterPro" id="IPR001647">
    <property type="entry name" value="HTH_TetR"/>
</dbReference>
<evidence type="ECO:0000313" key="2">
    <source>
        <dbReference type="EMBL" id="STY42791.1"/>
    </source>
</evidence>
<dbReference type="AlphaFoldDB" id="A0A378M906"/>
<dbReference type="PRINTS" id="PR00455">
    <property type="entry name" value="HTHTETR"/>
</dbReference>
<proteinExistence type="predicted"/>
<dbReference type="InterPro" id="IPR009057">
    <property type="entry name" value="Homeodomain-like_sf"/>
</dbReference>
<protein>
    <submittedName>
        <fullName evidence="2">Fatty acid metabolism regulator protein</fullName>
    </submittedName>
</protein>
<organism evidence="2 3">
    <name type="scientific">Listeria grayi</name>
    <name type="common">Listeria murrayi</name>
    <dbReference type="NCBI Taxonomy" id="1641"/>
    <lineage>
        <taxon>Bacteria</taxon>
        <taxon>Bacillati</taxon>
        <taxon>Bacillota</taxon>
        <taxon>Bacilli</taxon>
        <taxon>Bacillales</taxon>
        <taxon>Listeriaceae</taxon>
        <taxon>Listeria</taxon>
    </lineage>
</organism>
<dbReference type="RefSeq" id="WP_003758476.1">
    <property type="nucleotide sequence ID" value="NZ_CABKNG010000002.1"/>
</dbReference>
<dbReference type="Pfam" id="PF00440">
    <property type="entry name" value="TetR_N"/>
    <property type="match status" value="1"/>
</dbReference>
<dbReference type="Proteomes" id="UP000254879">
    <property type="component" value="Unassembled WGS sequence"/>
</dbReference>
<reference evidence="2 3" key="1">
    <citation type="submission" date="2018-06" db="EMBL/GenBank/DDBJ databases">
        <authorList>
            <consortium name="Pathogen Informatics"/>
            <person name="Doyle S."/>
        </authorList>
    </citation>
    <scope>NUCLEOTIDE SEQUENCE [LARGE SCALE GENOMIC DNA]</scope>
    <source>
        <strain evidence="3">NCTC 10815</strain>
    </source>
</reference>
<name>A0A378M906_LISGR</name>
<dbReference type="SUPFAM" id="SSF48498">
    <property type="entry name" value="Tetracyclin repressor-like, C-terminal domain"/>
    <property type="match status" value="1"/>
</dbReference>
<dbReference type="InterPro" id="IPR023772">
    <property type="entry name" value="DNA-bd_HTH_TetR-type_CS"/>
</dbReference>
<dbReference type="PANTHER" id="PTHR43479">
    <property type="entry name" value="ACREF/ENVCD OPERON REPRESSOR-RELATED"/>
    <property type="match status" value="1"/>
</dbReference>
<sequence length="201" mass="23290">MLTNRQLQKKKTAEMLYQAAVELIQENGYENTTVSSITKRAGVSTGTFYVHFKSKEDIVREIFFSDYEKLITTKFPAFLKEHPEASVAEKITYFLWLKIPFVMEKGIDVTTLTYMTFFSEAMDKTKPLKEWTMLATLQELLLEAEEKHLLKADYTAEAAFEILYSAIRGNVITWILTRGQFDLEARTKTALHLMLQELFTT</sequence>
<accession>A0A378M906</accession>
<dbReference type="PROSITE" id="PS50977">
    <property type="entry name" value="HTH_TETR_2"/>
    <property type="match status" value="1"/>
</dbReference>
<dbReference type="PROSITE" id="PS01081">
    <property type="entry name" value="HTH_TETR_1"/>
    <property type="match status" value="1"/>
</dbReference>
<dbReference type="EMBL" id="UGPG01000001">
    <property type="protein sequence ID" value="STY42791.1"/>
    <property type="molecule type" value="Genomic_DNA"/>
</dbReference>
<dbReference type="Gene3D" id="1.10.357.10">
    <property type="entry name" value="Tetracycline Repressor, domain 2"/>
    <property type="match status" value="1"/>
</dbReference>
<dbReference type="PANTHER" id="PTHR43479:SF11">
    <property type="entry name" value="ACREF_ENVCD OPERON REPRESSOR-RELATED"/>
    <property type="match status" value="1"/>
</dbReference>
<dbReference type="SUPFAM" id="SSF46689">
    <property type="entry name" value="Homeodomain-like"/>
    <property type="match status" value="1"/>
</dbReference>
<dbReference type="InterPro" id="IPR036271">
    <property type="entry name" value="Tet_transcr_reg_TetR-rel_C_sf"/>
</dbReference>
<dbReference type="OrthoDB" id="9810250at2"/>
<evidence type="ECO:0000256" key="1">
    <source>
        <dbReference type="ARBA" id="ARBA00023125"/>
    </source>
</evidence>
<dbReference type="InterPro" id="IPR050624">
    <property type="entry name" value="HTH-type_Tx_Regulator"/>
</dbReference>
<dbReference type="GO" id="GO:0003677">
    <property type="term" value="F:DNA binding"/>
    <property type="evidence" value="ECO:0007669"/>
    <property type="project" value="UniProtKB-UniRule"/>
</dbReference>